<evidence type="ECO:0000313" key="10">
    <source>
        <dbReference type="EMBL" id="WCZ33253.1"/>
    </source>
</evidence>
<keyword evidence="6 9" id="KW-0472">Membrane</keyword>
<feature type="transmembrane region" description="Helical" evidence="9">
    <location>
        <begin position="282"/>
        <end position="304"/>
    </location>
</feature>
<feature type="transmembrane region" description="Helical" evidence="9">
    <location>
        <begin position="175"/>
        <end position="193"/>
    </location>
</feature>
<feature type="transmembrane region" description="Helical" evidence="9">
    <location>
        <begin position="250"/>
        <end position="275"/>
    </location>
</feature>
<evidence type="ECO:0000256" key="1">
    <source>
        <dbReference type="ARBA" id="ARBA00004651"/>
    </source>
</evidence>
<evidence type="ECO:0000313" key="11">
    <source>
        <dbReference type="Proteomes" id="UP001220064"/>
    </source>
</evidence>
<feature type="transmembrane region" description="Helical" evidence="9">
    <location>
        <begin position="152"/>
        <end position="169"/>
    </location>
</feature>
<dbReference type="GO" id="GO:0016757">
    <property type="term" value="F:glycosyltransferase activity"/>
    <property type="evidence" value="ECO:0007669"/>
    <property type="project" value="UniProtKB-KW"/>
</dbReference>
<dbReference type="EC" id="2.4.1.-" evidence="10"/>
<sequence>MGRHAAPSRTKNRSHTPQNHPPQNRPPHRISPYARAGALLTVCVIALVVLAKNTSDWAMEPAVDSAVQLENEADPAARTADTYHLFGIPMDFQVYYRAGECVRTAGCDVYAHNFVTENNGQRWDLPFTYPPLVAWLFGLVSRLPLIAAAELWQLFALLALGGLIAAVLRERHIPLTLGSVPAICAVTLAAFAFEPVRAGFFWGQINMFVTALIAVDFLAAPVLAAYNDKNPRPGDERSRPSNRHHPDDPWWAGVGVGLAAGIKLFPAFFGFLFLLQRRYRAAAVAGGTFLTTVALGDIAVPGGFRAWWKTLFDVERFGGIDNPTSQSLRLWLQREVGVDSGVLWAALAVTVAVLTFASASRLLTAHNVTAAMAITGIGMSLVSPFSWHHYWLWVVPLAVGGVADVLRRTQQSHTIQPSHPACHFALGLALPIAALVVMWPFLSVMLDLPFDIWDQIHSGNALARSTWIWWSLLLIAAPWLKYLVQSARTQPRWQPAQSRYQPATRRGSGGLAHTARECQNSPSTHR</sequence>
<feature type="transmembrane region" description="Helical" evidence="9">
    <location>
        <begin position="205"/>
        <end position="226"/>
    </location>
</feature>
<dbReference type="Pfam" id="PF09594">
    <property type="entry name" value="GT87"/>
    <property type="match status" value="1"/>
</dbReference>
<evidence type="ECO:0000256" key="7">
    <source>
        <dbReference type="ARBA" id="ARBA00024033"/>
    </source>
</evidence>
<evidence type="ECO:0000256" key="4">
    <source>
        <dbReference type="ARBA" id="ARBA00022692"/>
    </source>
</evidence>
<protein>
    <submittedName>
        <fullName evidence="10">Polyprenol-phosphate-mannose-dependent alpha-(1-2)-phosphatidylinositol pentamannoside mannosyltransferase</fullName>
        <ecNumber evidence="10">2.4.1.-</ecNumber>
    </submittedName>
</protein>
<keyword evidence="2" id="KW-1003">Cell membrane</keyword>
<feature type="compositionally biased region" description="Polar residues" evidence="8">
    <location>
        <begin position="517"/>
        <end position="526"/>
    </location>
</feature>
<keyword evidence="10" id="KW-0328">Glycosyltransferase</keyword>
<feature type="transmembrane region" description="Helical" evidence="9">
    <location>
        <begin position="341"/>
        <end position="359"/>
    </location>
</feature>
<dbReference type="EMBL" id="CP063189">
    <property type="protein sequence ID" value="WCZ33253.1"/>
    <property type="molecule type" value="Genomic_DNA"/>
</dbReference>
<proteinExistence type="inferred from homology"/>
<feature type="transmembrane region" description="Helical" evidence="9">
    <location>
        <begin position="421"/>
        <end position="442"/>
    </location>
</feature>
<feature type="region of interest" description="Disordered" evidence="8">
    <location>
        <begin position="494"/>
        <end position="526"/>
    </location>
</feature>
<organism evidence="10 11">
    <name type="scientific">Corynebacterium massiliense DSM 45435</name>
    <dbReference type="NCBI Taxonomy" id="1121364"/>
    <lineage>
        <taxon>Bacteria</taxon>
        <taxon>Bacillati</taxon>
        <taxon>Actinomycetota</taxon>
        <taxon>Actinomycetes</taxon>
        <taxon>Mycobacteriales</taxon>
        <taxon>Corynebacteriaceae</taxon>
        <taxon>Corynebacterium</taxon>
    </lineage>
</organism>
<evidence type="ECO:0000256" key="3">
    <source>
        <dbReference type="ARBA" id="ARBA00022679"/>
    </source>
</evidence>
<feature type="transmembrane region" description="Helical" evidence="9">
    <location>
        <begin position="467"/>
        <end position="484"/>
    </location>
</feature>
<keyword evidence="3 10" id="KW-0808">Transferase</keyword>
<reference evidence="10 11" key="1">
    <citation type="submission" date="2020-10" db="EMBL/GenBank/DDBJ databases">
        <title>Complete genome sequence of Corynebacterium massiliense DSM 45435, type strain of Corynebacterium massiliense.</title>
        <authorList>
            <person name="Busche T."/>
            <person name="Kalinowski J."/>
            <person name="Ruckert C."/>
        </authorList>
    </citation>
    <scope>NUCLEOTIDE SEQUENCE [LARGE SCALE GENOMIC DNA]</scope>
    <source>
        <strain evidence="10 11">DSM 45435</strain>
    </source>
</reference>
<evidence type="ECO:0000256" key="8">
    <source>
        <dbReference type="SAM" id="MobiDB-lite"/>
    </source>
</evidence>
<keyword evidence="11" id="KW-1185">Reference proteome</keyword>
<dbReference type="Proteomes" id="UP001220064">
    <property type="component" value="Chromosome"/>
</dbReference>
<evidence type="ECO:0000256" key="6">
    <source>
        <dbReference type="ARBA" id="ARBA00023136"/>
    </source>
</evidence>
<comment type="similarity">
    <text evidence="7">Belongs to the glycosyltransferase 87 family.</text>
</comment>
<keyword evidence="4 9" id="KW-0812">Transmembrane</keyword>
<name>A0ABY7UC14_9CORY</name>
<gene>
    <name evidence="10" type="primary">pimE</name>
    <name evidence="10" type="ORF">CMASS_09205</name>
</gene>
<feature type="region of interest" description="Disordered" evidence="8">
    <location>
        <begin position="1"/>
        <end position="31"/>
    </location>
</feature>
<accession>A0ABY7UC14</accession>
<dbReference type="RefSeq" id="WP_022862954.1">
    <property type="nucleotide sequence ID" value="NZ_ATVG01000005.1"/>
</dbReference>
<keyword evidence="5 9" id="KW-1133">Transmembrane helix</keyword>
<comment type="subcellular location">
    <subcellularLocation>
        <location evidence="1">Cell membrane</location>
        <topology evidence="1">Multi-pass membrane protein</topology>
    </subcellularLocation>
</comment>
<evidence type="ECO:0000256" key="5">
    <source>
        <dbReference type="ARBA" id="ARBA00022989"/>
    </source>
</evidence>
<evidence type="ECO:0000256" key="2">
    <source>
        <dbReference type="ARBA" id="ARBA00022475"/>
    </source>
</evidence>
<dbReference type="InterPro" id="IPR018584">
    <property type="entry name" value="GT87"/>
</dbReference>
<feature type="transmembrane region" description="Helical" evidence="9">
    <location>
        <begin position="33"/>
        <end position="51"/>
    </location>
</feature>
<evidence type="ECO:0000256" key="9">
    <source>
        <dbReference type="SAM" id="Phobius"/>
    </source>
</evidence>
<feature type="transmembrane region" description="Helical" evidence="9">
    <location>
        <begin position="127"/>
        <end position="145"/>
    </location>
</feature>